<evidence type="ECO:0000256" key="1">
    <source>
        <dbReference type="ARBA" id="ARBA00023015"/>
    </source>
</evidence>
<dbReference type="AlphaFoldDB" id="A0A498CL12"/>
<dbReference type="Gene3D" id="3.40.50.2300">
    <property type="match status" value="4"/>
</dbReference>
<dbReference type="PROSITE" id="PS50932">
    <property type="entry name" value="HTH_LACI_2"/>
    <property type="match status" value="1"/>
</dbReference>
<evidence type="ECO:0000256" key="2">
    <source>
        <dbReference type="ARBA" id="ARBA00023125"/>
    </source>
</evidence>
<keyword evidence="2 5" id="KW-0238">DNA-binding</keyword>
<dbReference type="InterPro" id="IPR028082">
    <property type="entry name" value="Peripla_BP_I"/>
</dbReference>
<organism evidence="5 6">
    <name type="scientific">Anaerotruncus massiliensis</name>
    <name type="common">ex Liu et al. 2021</name>
    <dbReference type="NCBI Taxonomy" id="2321404"/>
    <lineage>
        <taxon>Bacteria</taxon>
        <taxon>Bacillati</taxon>
        <taxon>Bacillota</taxon>
        <taxon>Clostridia</taxon>
        <taxon>Eubacteriales</taxon>
        <taxon>Oscillospiraceae</taxon>
        <taxon>Anaerotruncus</taxon>
    </lineage>
</organism>
<comment type="caution">
    <text evidence="5">The sequence shown here is derived from an EMBL/GenBank/DDBJ whole genome shotgun (WGS) entry which is preliminary data.</text>
</comment>
<dbReference type="SUPFAM" id="SSF53822">
    <property type="entry name" value="Periplasmic binding protein-like I"/>
    <property type="match status" value="2"/>
</dbReference>
<dbReference type="InterPro" id="IPR010982">
    <property type="entry name" value="Lambda_DNA-bd_dom_sf"/>
</dbReference>
<dbReference type="PANTHER" id="PTHR30146">
    <property type="entry name" value="LACI-RELATED TRANSCRIPTIONAL REPRESSOR"/>
    <property type="match status" value="1"/>
</dbReference>
<dbReference type="InterPro" id="IPR000843">
    <property type="entry name" value="HTH_LacI"/>
</dbReference>
<dbReference type="InterPro" id="IPR025997">
    <property type="entry name" value="SBP_2_dom"/>
</dbReference>
<dbReference type="Pfam" id="PF13377">
    <property type="entry name" value="Peripla_BP_3"/>
    <property type="match status" value="1"/>
</dbReference>
<dbReference type="SMART" id="SM00354">
    <property type="entry name" value="HTH_LACI"/>
    <property type="match status" value="1"/>
</dbReference>
<keyword evidence="3" id="KW-0804">Transcription</keyword>
<name>A0A498CL12_9FIRM</name>
<dbReference type="PANTHER" id="PTHR30146:SF109">
    <property type="entry name" value="HTH-TYPE TRANSCRIPTIONAL REGULATOR GALS"/>
    <property type="match status" value="1"/>
</dbReference>
<keyword evidence="1" id="KW-0805">Transcription regulation</keyword>
<dbReference type="GO" id="GO:0003700">
    <property type="term" value="F:DNA-binding transcription factor activity"/>
    <property type="evidence" value="ECO:0007669"/>
    <property type="project" value="TreeGrafter"/>
</dbReference>
<gene>
    <name evidence="5" type="ORF">D4A47_10300</name>
</gene>
<dbReference type="Proteomes" id="UP000276301">
    <property type="component" value="Unassembled WGS sequence"/>
</dbReference>
<feature type="domain" description="HTH lacI-type" evidence="4">
    <location>
        <begin position="4"/>
        <end position="56"/>
    </location>
</feature>
<proteinExistence type="predicted"/>
<dbReference type="EMBL" id="RCHT01000021">
    <property type="protein sequence ID" value="RLL09507.1"/>
    <property type="molecule type" value="Genomic_DNA"/>
</dbReference>
<dbReference type="CDD" id="cd01392">
    <property type="entry name" value="HTH_LacI"/>
    <property type="match status" value="1"/>
</dbReference>
<sequence length="660" mass="72562">MQMITIQDVARRSGVSATTVSHVINKTRYVRPELADRVMRAVEELGYTPLRVSHRQKLCGMRVAGIFLSSIRGSYASDLADCLAAELLDKRVRIVAIVTEQRLAWKDFLEYVRLYHLDTAIVHYSVEIRDDGGAPPPVQTIFINHIPTERDNCYYINFDYPHAVGLALRHLLNRGHADIAFLACQSSSFINQSVLSAAHETCRQYGLAFDDGHFWTIDDTYSRDELVRQLGACFQAHPGITAVITAETGATMHIMDYIRLNDLQFPQDLSLITIGDMYIAKVFFPNITRVDMKVRELVAGIRELILGGNERRHRLISADFILGESTRTLARGPSGAQAGRAELLELTDAEIEEVQHRGYSVCISINDERSLSSRLLAQGMRDGFAALGIGVLGTVNAQQDAQLQKIQLDSLAAMHPDAIVCLPVLEGRELDRYRKLCRSGIRLVFAGDVPASMPPFSYDTCVAANESENGRAAGKLLAAEVLRRGGSCIGFLYGSAQSFCTRQRDLSATGIIAEEFPQLETVARRDFYSPCGNAPLIRGLLEAHPEIDGLYASDERLAADAAAALRELSRPDVAVVAAGLDYGVAKLLAAEKNITAVSCPRSYETGRAAALACACSLLGKQPLPHIVTVPAVVTAKNLEKSWLELVKRRLPREISELLAR</sequence>
<evidence type="ECO:0000256" key="3">
    <source>
        <dbReference type="ARBA" id="ARBA00023163"/>
    </source>
</evidence>
<dbReference type="GO" id="GO:0000976">
    <property type="term" value="F:transcription cis-regulatory region binding"/>
    <property type="evidence" value="ECO:0007669"/>
    <property type="project" value="TreeGrafter"/>
</dbReference>
<dbReference type="Pfam" id="PF13407">
    <property type="entry name" value="Peripla_BP_4"/>
    <property type="match status" value="1"/>
</dbReference>
<dbReference type="Gene3D" id="1.10.260.40">
    <property type="entry name" value="lambda repressor-like DNA-binding domains"/>
    <property type="match status" value="1"/>
</dbReference>
<reference evidence="5 6" key="1">
    <citation type="submission" date="2018-10" db="EMBL/GenBank/DDBJ databases">
        <title>Anaerotruncus faecis sp. nov., isolated from human feces.</title>
        <authorList>
            <person name="Wang Y.-J."/>
        </authorList>
    </citation>
    <scope>NUCLEOTIDE SEQUENCE [LARGE SCALE GENOMIC DNA]</scope>
    <source>
        <strain evidence="5 6">22A2-44</strain>
    </source>
</reference>
<dbReference type="Pfam" id="PF00356">
    <property type="entry name" value="LacI"/>
    <property type="match status" value="1"/>
</dbReference>
<dbReference type="InterPro" id="IPR046335">
    <property type="entry name" value="LacI/GalR-like_sensor"/>
</dbReference>
<dbReference type="PRINTS" id="PR00036">
    <property type="entry name" value="HTHLACI"/>
</dbReference>
<dbReference type="SUPFAM" id="SSF47413">
    <property type="entry name" value="lambda repressor-like DNA-binding domains"/>
    <property type="match status" value="1"/>
</dbReference>
<evidence type="ECO:0000313" key="5">
    <source>
        <dbReference type="EMBL" id="RLL09507.1"/>
    </source>
</evidence>
<dbReference type="PROSITE" id="PS00356">
    <property type="entry name" value="HTH_LACI_1"/>
    <property type="match status" value="1"/>
</dbReference>
<evidence type="ECO:0000259" key="4">
    <source>
        <dbReference type="PROSITE" id="PS50932"/>
    </source>
</evidence>
<keyword evidence="6" id="KW-1185">Reference proteome</keyword>
<protein>
    <submittedName>
        <fullName evidence="5">LacI family DNA-binding transcriptional regulator</fullName>
    </submittedName>
</protein>
<evidence type="ECO:0000313" key="6">
    <source>
        <dbReference type="Proteomes" id="UP000276301"/>
    </source>
</evidence>
<accession>A0A498CL12</accession>